<dbReference type="KEGG" id="paur:FGL86_10845"/>
<dbReference type="OrthoDB" id="9792500at2"/>
<evidence type="ECO:0000313" key="3">
    <source>
        <dbReference type="EMBL" id="QEA39523.1"/>
    </source>
</evidence>
<keyword evidence="4" id="KW-1185">Reference proteome</keyword>
<proteinExistence type="inferred from homology"/>
<comment type="similarity">
    <text evidence="1">Belongs to the universal stress protein A family.</text>
</comment>
<evidence type="ECO:0000256" key="1">
    <source>
        <dbReference type="ARBA" id="ARBA00008791"/>
    </source>
</evidence>
<dbReference type="EMBL" id="CP042382">
    <property type="protein sequence ID" value="QEA39523.1"/>
    <property type="molecule type" value="Genomic_DNA"/>
</dbReference>
<dbReference type="SUPFAM" id="SSF52402">
    <property type="entry name" value="Adenine nucleotide alpha hydrolases-like"/>
    <property type="match status" value="1"/>
</dbReference>
<dbReference type="PRINTS" id="PR01438">
    <property type="entry name" value="UNVRSLSTRESS"/>
</dbReference>
<dbReference type="Proteomes" id="UP000321272">
    <property type="component" value="Chromosome"/>
</dbReference>
<protein>
    <submittedName>
        <fullName evidence="3">Universal stress protein</fullName>
    </submittedName>
</protein>
<evidence type="ECO:0000259" key="2">
    <source>
        <dbReference type="Pfam" id="PF00582"/>
    </source>
</evidence>
<feature type="domain" description="UspA" evidence="2">
    <location>
        <begin position="1"/>
        <end position="137"/>
    </location>
</feature>
<name>A0A5B8SX76_9GAMM</name>
<dbReference type="Gene3D" id="3.40.50.620">
    <property type="entry name" value="HUPs"/>
    <property type="match status" value="1"/>
</dbReference>
<dbReference type="InterPro" id="IPR006015">
    <property type="entry name" value="Universal_stress_UspA"/>
</dbReference>
<dbReference type="AlphaFoldDB" id="A0A5B8SX76"/>
<reference evidence="3 4" key="1">
    <citation type="submission" date="2019-06" db="EMBL/GenBank/DDBJ databases">
        <title>Genome analyses of bacteria isolated from kimchi.</title>
        <authorList>
            <person name="Lee S."/>
            <person name="Ahn S."/>
            <person name="Roh S."/>
        </authorList>
    </citation>
    <scope>NUCLEOTIDE SEQUENCE [LARGE SCALE GENOMIC DNA]</scope>
    <source>
        <strain evidence="3 4">CBA4606</strain>
    </source>
</reference>
<evidence type="ECO:0000313" key="4">
    <source>
        <dbReference type="Proteomes" id="UP000321272"/>
    </source>
</evidence>
<dbReference type="InterPro" id="IPR014729">
    <property type="entry name" value="Rossmann-like_a/b/a_fold"/>
</dbReference>
<gene>
    <name evidence="3" type="ORF">FGL86_10845</name>
</gene>
<organism evidence="3 4">
    <name type="scientific">Pistricoccus aurantiacus</name>
    <dbReference type="NCBI Taxonomy" id="1883414"/>
    <lineage>
        <taxon>Bacteria</taxon>
        <taxon>Pseudomonadati</taxon>
        <taxon>Pseudomonadota</taxon>
        <taxon>Gammaproteobacteria</taxon>
        <taxon>Oceanospirillales</taxon>
        <taxon>Halomonadaceae</taxon>
        <taxon>Pistricoccus</taxon>
    </lineage>
</organism>
<dbReference type="Pfam" id="PF00582">
    <property type="entry name" value="Usp"/>
    <property type="match status" value="1"/>
</dbReference>
<dbReference type="InterPro" id="IPR006016">
    <property type="entry name" value="UspA"/>
</dbReference>
<dbReference type="CDD" id="cd00293">
    <property type="entry name" value="USP-like"/>
    <property type="match status" value="1"/>
</dbReference>
<sequence length="138" mass="15373">MYQKIMVPVDLAHLETLQKSLRVAVDIARLYEAEIYYISITSSLPGKVARTPEEYTRKLEEFADEQGETHGLATSARTFLSHDPVADMDEIIVSAAKRIGADLIVMATQLPGRLNIFLPTNGSRVARHTEVSVFLVRS</sequence>
<dbReference type="RefSeq" id="WP_147184574.1">
    <property type="nucleotide sequence ID" value="NZ_CP042382.1"/>
</dbReference>
<accession>A0A5B8SX76</accession>